<feature type="transmembrane region" description="Helical" evidence="7">
    <location>
        <begin position="300"/>
        <end position="324"/>
    </location>
</feature>
<feature type="transmembrane region" description="Helical" evidence="7">
    <location>
        <begin position="176"/>
        <end position="195"/>
    </location>
</feature>
<evidence type="ECO:0000313" key="10">
    <source>
        <dbReference type="WBParaSite" id="HPBE_0001454101-mRNA-1"/>
    </source>
</evidence>
<comment type="subcellular location">
    <subcellularLocation>
        <location evidence="1">Membrane</location>
        <topology evidence="1">Multi-pass membrane protein</topology>
    </subcellularLocation>
</comment>
<evidence type="ECO:0000256" key="1">
    <source>
        <dbReference type="ARBA" id="ARBA00004141"/>
    </source>
</evidence>
<evidence type="ECO:0000313" key="8">
    <source>
        <dbReference type="EMBL" id="VDO99958.1"/>
    </source>
</evidence>
<dbReference type="InterPro" id="IPR037272">
    <property type="entry name" value="SNS_sf"/>
</dbReference>
<evidence type="ECO:0000256" key="4">
    <source>
        <dbReference type="ARBA" id="ARBA00022847"/>
    </source>
</evidence>
<feature type="transmembrane region" description="Helical" evidence="7">
    <location>
        <begin position="71"/>
        <end position="98"/>
    </location>
</feature>
<organism evidence="9 10">
    <name type="scientific">Heligmosomoides polygyrus</name>
    <name type="common">Parasitic roundworm</name>
    <dbReference type="NCBI Taxonomy" id="6339"/>
    <lineage>
        <taxon>Eukaryota</taxon>
        <taxon>Metazoa</taxon>
        <taxon>Ecdysozoa</taxon>
        <taxon>Nematoda</taxon>
        <taxon>Chromadorea</taxon>
        <taxon>Rhabditida</taxon>
        <taxon>Rhabditina</taxon>
        <taxon>Rhabditomorpha</taxon>
        <taxon>Strongyloidea</taxon>
        <taxon>Heligmosomidae</taxon>
        <taxon>Heligmosomoides</taxon>
    </lineage>
</organism>
<evidence type="ECO:0000256" key="2">
    <source>
        <dbReference type="ARBA" id="ARBA00022448"/>
    </source>
</evidence>
<keyword evidence="9" id="KW-1185">Reference proteome</keyword>
<dbReference type="EMBL" id="UZAH01028408">
    <property type="protein sequence ID" value="VDO99958.1"/>
    <property type="molecule type" value="Genomic_DNA"/>
</dbReference>
<name>A0A183G0C8_HELPZ</name>
<dbReference type="GO" id="GO:0015293">
    <property type="term" value="F:symporter activity"/>
    <property type="evidence" value="ECO:0007669"/>
    <property type="project" value="UniProtKB-KW"/>
</dbReference>
<feature type="transmembrane region" description="Helical" evidence="7">
    <location>
        <begin position="261"/>
        <end position="280"/>
    </location>
</feature>
<dbReference type="OrthoDB" id="5856612at2759"/>
<feature type="transmembrane region" description="Helical" evidence="7">
    <location>
        <begin position="139"/>
        <end position="164"/>
    </location>
</feature>
<keyword evidence="3 7" id="KW-0812">Transmembrane</keyword>
<evidence type="ECO:0000256" key="3">
    <source>
        <dbReference type="ARBA" id="ARBA00022692"/>
    </source>
</evidence>
<evidence type="ECO:0000256" key="6">
    <source>
        <dbReference type="ARBA" id="ARBA00023136"/>
    </source>
</evidence>
<keyword evidence="6 7" id="KW-0472">Membrane</keyword>
<dbReference type="InterPro" id="IPR000175">
    <property type="entry name" value="Na/ntran_symport"/>
</dbReference>
<dbReference type="GO" id="GO:0016020">
    <property type="term" value="C:membrane"/>
    <property type="evidence" value="ECO:0007669"/>
    <property type="project" value="UniProtKB-SubCell"/>
</dbReference>
<proteinExistence type="predicted"/>
<reference evidence="8 9" key="1">
    <citation type="submission" date="2018-11" db="EMBL/GenBank/DDBJ databases">
        <authorList>
            <consortium name="Pathogen Informatics"/>
        </authorList>
    </citation>
    <scope>NUCLEOTIDE SEQUENCE [LARGE SCALE GENOMIC DNA]</scope>
</reference>
<protein>
    <submittedName>
        <fullName evidence="8 10">Uncharacterized protein</fullName>
    </submittedName>
</protein>
<accession>A0A3P8DH26</accession>
<sequence length="361" mass="41484">MMFYATAVINFPYDKTLETIRLVAAYSNPRVLFETETYTAALRLAVSSAGLCVCGIFCASSFRRRNANSYLISWIAFVCNYMSCLMSVFALVVLVALMNKERPGAVLSFSVYKQGLAFAAATIPEFFGTTHLQFSYVMVLYFAGSYMINWSYSFAAFLVIHSVLRDHFASWSKYSFNVMVLLVYCTITCIYYVGVTWQLSHGIHSVEEEAVKFSIHLYIFMMIIIFVYIYGIHELEIDMVSLHGEYEGFLAWGNVAKSLPTYNYCFFLMIVLQIMESTRISRWMQFTFWHDETTPRQSEYGYANLAAHLIIVTPVLIPFLYLLYKVARLKKYEKFTKLFDVTPEHPAYIRINSRAILGPGG</sequence>
<dbReference type="SUPFAM" id="SSF161070">
    <property type="entry name" value="SNF-like"/>
    <property type="match status" value="1"/>
</dbReference>
<reference evidence="10" key="2">
    <citation type="submission" date="2019-09" db="UniProtKB">
        <authorList>
            <consortium name="WormBaseParasite"/>
        </authorList>
    </citation>
    <scope>IDENTIFICATION</scope>
</reference>
<dbReference type="WBParaSite" id="HPBE_0001454101-mRNA-1">
    <property type="protein sequence ID" value="HPBE_0001454101-mRNA-1"/>
    <property type="gene ID" value="HPBE_0001454101"/>
</dbReference>
<keyword evidence="2" id="KW-0813">Transport</keyword>
<feature type="transmembrane region" description="Helical" evidence="7">
    <location>
        <begin position="40"/>
        <end position="59"/>
    </location>
</feature>
<accession>A0A183G0C8</accession>
<keyword evidence="4" id="KW-0769">Symport</keyword>
<evidence type="ECO:0000313" key="9">
    <source>
        <dbReference type="Proteomes" id="UP000050761"/>
    </source>
</evidence>
<dbReference type="Proteomes" id="UP000050761">
    <property type="component" value="Unassembled WGS sequence"/>
</dbReference>
<keyword evidence="5 7" id="KW-1133">Transmembrane helix</keyword>
<dbReference type="AlphaFoldDB" id="A0A183G0C8"/>
<dbReference type="PROSITE" id="PS50267">
    <property type="entry name" value="NA_NEUROTRAN_SYMP_3"/>
    <property type="match status" value="1"/>
</dbReference>
<evidence type="ECO:0000256" key="5">
    <source>
        <dbReference type="ARBA" id="ARBA00022989"/>
    </source>
</evidence>
<gene>
    <name evidence="8" type="ORF">HPBE_LOCUS14542</name>
</gene>
<feature type="transmembrane region" description="Helical" evidence="7">
    <location>
        <begin position="215"/>
        <end position="232"/>
    </location>
</feature>
<evidence type="ECO:0000256" key="7">
    <source>
        <dbReference type="SAM" id="Phobius"/>
    </source>
</evidence>